<dbReference type="EnsemblPlants" id="KQK98478">
    <property type="protein sequence ID" value="KQK98478"/>
    <property type="gene ID" value="SETIT_011568mg"/>
</dbReference>
<dbReference type="Proteomes" id="UP000004995">
    <property type="component" value="Unassembled WGS sequence"/>
</dbReference>
<evidence type="ECO:0000313" key="3">
    <source>
        <dbReference type="Proteomes" id="UP000004995"/>
    </source>
</evidence>
<feature type="compositionally biased region" description="Basic and acidic residues" evidence="1">
    <location>
        <begin position="16"/>
        <end position="29"/>
    </location>
</feature>
<dbReference type="AlphaFoldDB" id="K3YBH4"/>
<dbReference type="Gramene" id="KQK98478">
    <property type="protein sequence ID" value="KQK98478"/>
    <property type="gene ID" value="SETIT_011568mg"/>
</dbReference>
<feature type="compositionally biased region" description="Polar residues" evidence="1">
    <location>
        <begin position="1"/>
        <end position="12"/>
    </location>
</feature>
<organism evidence="2 3">
    <name type="scientific">Setaria italica</name>
    <name type="common">Foxtail millet</name>
    <name type="synonym">Panicum italicum</name>
    <dbReference type="NCBI Taxonomy" id="4555"/>
    <lineage>
        <taxon>Eukaryota</taxon>
        <taxon>Viridiplantae</taxon>
        <taxon>Streptophyta</taxon>
        <taxon>Embryophyta</taxon>
        <taxon>Tracheophyta</taxon>
        <taxon>Spermatophyta</taxon>
        <taxon>Magnoliopsida</taxon>
        <taxon>Liliopsida</taxon>
        <taxon>Poales</taxon>
        <taxon>Poaceae</taxon>
        <taxon>PACMAD clade</taxon>
        <taxon>Panicoideae</taxon>
        <taxon>Panicodae</taxon>
        <taxon>Paniceae</taxon>
        <taxon>Cenchrinae</taxon>
        <taxon>Setaria</taxon>
    </lineage>
</organism>
<name>K3YBH4_SETIT</name>
<sequence length="66" mass="7741">MLLEAITTTNKALSMDGHRGPPTFRERQSVDNGYPALSMRTNKKYRLVTPSIFYTNCWRRRSHHQC</sequence>
<evidence type="ECO:0000313" key="2">
    <source>
        <dbReference type="EnsemblPlants" id="KQK98478"/>
    </source>
</evidence>
<dbReference type="EMBL" id="AGNK02004470">
    <property type="status" value="NOT_ANNOTATED_CDS"/>
    <property type="molecule type" value="Genomic_DNA"/>
</dbReference>
<protein>
    <submittedName>
        <fullName evidence="2">Uncharacterized protein</fullName>
    </submittedName>
</protein>
<keyword evidence="3" id="KW-1185">Reference proteome</keyword>
<evidence type="ECO:0000256" key="1">
    <source>
        <dbReference type="SAM" id="MobiDB-lite"/>
    </source>
</evidence>
<reference evidence="3" key="1">
    <citation type="journal article" date="2012" name="Nat. Biotechnol.">
        <title>Reference genome sequence of the model plant Setaria.</title>
        <authorList>
            <person name="Bennetzen J.L."/>
            <person name="Schmutz J."/>
            <person name="Wang H."/>
            <person name="Percifield R."/>
            <person name="Hawkins J."/>
            <person name="Pontaroli A.C."/>
            <person name="Estep M."/>
            <person name="Feng L."/>
            <person name="Vaughn J.N."/>
            <person name="Grimwood J."/>
            <person name="Jenkins J."/>
            <person name="Barry K."/>
            <person name="Lindquist E."/>
            <person name="Hellsten U."/>
            <person name="Deshpande S."/>
            <person name="Wang X."/>
            <person name="Wu X."/>
            <person name="Mitros T."/>
            <person name="Triplett J."/>
            <person name="Yang X."/>
            <person name="Ye C.Y."/>
            <person name="Mauro-Herrera M."/>
            <person name="Wang L."/>
            <person name="Li P."/>
            <person name="Sharma M."/>
            <person name="Sharma R."/>
            <person name="Ronald P.C."/>
            <person name="Panaud O."/>
            <person name="Kellogg E.A."/>
            <person name="Brutnell T.P."/>
            <person name="Doust A.N."/>
            <person name="Tuskan G.A."/>
            <person name="Rokhsar D."/>
            <person name="Devos K.M."/>
        </authorList>
    </citation>
    <scope>NUCLEOTIDE SEQUENCE [LARGE SCALE GENOMIC DNA]</scope>
    <source>
        <strain evidence="3">cv. Yugu1</strain>
    </source>
</reference>
<dbReference type="HOGENOM" id="CLU_2836059_0_0_1"/>
<accession>K3YBH4</accession>
<proteinExistence type="predicted"/>
<feature type="region of interest" description="Disordered" evidence="1">
    <location>
        <begin position="1"/>
        <end position="29"/>
    </location>
</feature>
<reference evidence="2" key="2">
    <citation type="submission" date="2018-08" db="UniProtKB">
        <authorList>
            <consortium name="EnsemblPlants"/>
        </authorList>
    </citation>
    <scope>IDENTIFICATION</scope>
    <source>
        <strain evidence="2">Yugu1</strain>
    </source>
</reference>
<dbReference type="InParanoid" id="K3YBH4"/>